<evidence type="ECO:0000256" key="1">
    <source>
        <dbReference type="ARBA" id="ARBA00022723"/>
    </source>
</evidence>
<dbReference type="PANTHER" id="PTHR35848">
    <property type="entry name" value="OXALATE-BINDING PROTEIN"/>
    <property type="match status" value="1"/>
</dbReference>
<comment type="caution">
    <text evidence="3">The sequence shown here is derived from an EMBL/GenBank/DDBJ whole genome shotgun (WGS) entry which is preliminary data.</text>
</comment>
<dbReference type="InterPro" id="IPR014710">
    <property type="entry name" value="RmlC-like_jellyroll"/>
</dbReference>
<proteinExistence type="predicted"/>
<feature type="domain" description="Cupin type-2" evidence="2">
    <location>
        <begin position="39"/>
        <end position="106"/>
    </location>
</feature>
<gene>
    <name evidence="3" type="ORF">H8717_08705</name>
</gene>
<reference evidence="3 4" key="1">
    <citation type="submission" date="2020-08" db="EMBL/GenBank/DDBJ databases">
        <title>Genome public.</title>
        <authorList>
            <person name="Liu C."/>
            <person name="Sun Q."/>
        </authorList>
    </citation>
    <scope>NUCLEOTIDE SEQUENCE [LARGE SCALE GENOMIC DNA]</scope>
    <source>
        <strain evidence="3 4">BX1</strain>
    </source>
</reference>
<dbReference type="InterPro" id="IPR013096">
    <property type="entry name" value="Cupin_2"/>
</dbReference>
<evidence type="ECO:0000313" key="4">
    <source>
        <dbReference type="Proteomes" id="UP000658131"/>
    </source>
</evidence>
<keyword evidence="4" id="KW-1185">Reference proteome</keyword>
<dbReference type="EMBL" id="JACRTB010000011">
    <property type="protein sequence ID" value="MBC8576484.1"/>
    <property type="molecule type" value="Genomic_DNA"/>
</dbReference>
<organism evidence="3 4">
    <name type="scientific">Yanshouia hominis</name>
    <dbReference type="NCBI Taxonomy" id="2763673"/>
    <lineage>
        <taxon>Bacteria</taxon>
        <taxon>Bacillati</taxon>
        <taxon>Bacillota</taxon>
        <taxon>Clostridia</taxon>
        <taxon>Eubacteriales</taxon>
        <taxon>Oscillospiraceae</taxon>
        <taxon>Yanshouia</taxon>
    </lineage>
</organism>
<dbReference type="Gene3D" id="2.60.120.10">
    <property type="entry name" value="Jelly Rolls"/>
    <property type="match status" value="1"/>
</dbReference>
<name>A0ABR7NJ98_9FIRM</name>
<dbReference type="CDD" id="cd02221">
    <property type="entry name" value="cupin_TM1287-like"/>
    <property type="match status" value="1"/>
</dbReference>
<dbReference type="Proteomes" id="UP000658131">
    <property type="component" value="Unassembled WGS sequence"/>
</dbReference>
<keyword evidence="1" id="KW-0479">Metal-binding</keyword>
<dbReference type="PANTHER" id="PTHR35848:SF6">
    <property type="entry name" value="CUPIN TYPE-2 DOMAIN-CONTAINING PROTEIN"/>
    <property type="match status" value="1"/>
</dbReference>
<sequence length="113" mass="12365">MIYHSNERQHKMIGVDERCDREDMVSVEQLCGCGRLLGVITVPPGGAIADHTHHKEFEVYYLLSGSGLYNNNGVEVTIGPGDVTYCPEGETHGVLNNGKEDLVFVAFIGFPAK</sequence>
<accession>A0ABR7NJ98</accession>
<protein>
    <submittedName>
        <fullName evidence="3">Cupin domain-containing protein</fullName>
    </submittedName>
</protein>
<dbReference type="InterPro" id="IPR051610">
    <property type="entry name" value="GPI/OXD"/>
</dbReference>
<dbReference type="RefSeq" id="WP_093371931.1">
    <property type="nucleotide sequence ID" value="NZ_JACRTB010000011.1"/>
</dbReference>
<dbReference type="SUPFAM" id="SSF51182">
    <property type="entry name" value="RmlC-like cupins"/>
    <property type="match status" value="1"/>
</dbReference>
<dbReference type="InterPro" id="IPR011051">
    <property type="entry name" value="RmlC_Cupin_sf"/>
</dbReference>
<evidence type="ECO:0000259" key="2">
    <source>
        <dbReference type="Pfam" id="PF07883"/>
    </source>
</evidence>
<evidence type="ECO:0000313" key="3">
    <source>
        <dbReference type="EMBL" id="MBC8576484.1"/>
    </source>
</evidence>
<dbReference type="Pfam" id="PF07883">
    <property type="entry name" value="Cupin_2"/>
    <property type="match status" value="1"/>
</dbReference>